<accession>A0A024UJE2</accession>
<protein>
    <submittedName>
        <fullName evidence="1">Uncharacterized protein</fullName>
    </submittedName>
</protein>
<dbReference type="EMBL" id="KI913956">
    <property type="protein sequence ID" value="ETW05748.1"/>
    <property type="molecule type" value="Genomic_DNA"/>
</dbReference>
<dbReference type="GeneID" id="20080492"/>
<dbReference type="AlphaFoldDB" id="A0A024UJE2"/>
<proteinExistence type="predicted"/>
<organism evidence="1">
    <name type="scientific">Aphanomyces invadans</name>
    <dbReference type="NCBI Taxonomy" id="157072"/>
    <lineage>
        <taxon>Eukaryota</taxon>
        <taxon>Sar</taxon>
        <taxon>Stramenopiles</taxon>
        <taxon>Oomycota</taxon>
        <taxon>Saprolegniomycetes</taxon>
        <taxon>Saprolegniales</taxon>
        <taxon>Verrucalvaceae</taxon>
        <taxon>Aphanomyces</taxon>
    </lineage>
</organism>
<reference evidence="1" key="1">
    <citation type="submission" date="2013-12" db="EMBL/GenBank/DDBJ databases">
        <title>The Genome Sequence of Aphanomyces invadans NJM9701.</title>
        <authorList>
            <consortium name="The Broad Institute Genomics Platform"/>
            <person name="Russ C."/>
            <person name="Tyler B."/>
            <person name="van West P."/>
            <person name="Dieguez-Uribeondo J."/>
            <person name="Young S.K."/>
            <person name="Zeng Q."/>
            <person name="Gargeya S."/>
            <person name="Fitzgerald M."/>
            <person name="Abouelleil A."/>
            <person name="Alvarado L."/>
            <person name="Chapman S.B."/>
            <person name="Gainer-Dewar J."/>
            <person name="Goldberg J."/>
            <person name="Griggs A."/>
            <person name="Gujja S."/>
            <person name="Hansen M."/>
            <person name="Howarth C."/>
            <person name="Imamovic A."/>
            <person name="Ireland A."/>
            <person name="Larimer J."/>
            <person name="McCowan C."/>
            <person name="Murphy C."/>
            <person name="Pearson M."/>
            <person name="Poon T.W."/>
            <person name="Priest M."/>
            <person name="Roberts A."/>
            <person name="Saif S."/>
            <person name="Shea T."/>
            <person name="Sykes S."/>
            <person name="Wortman J."/>
            <person name="Nusbaum C."/>
            <person name="Birren B."/>
        </authorList>
    </citation>
    <scope>NUCLEOTIDE SEQUENCE [LARGE SCALE GENOMIC DNA]</scope>
    <source>
        <strain evidence="1">NJM9701</strain>
    </source>
</reference>
<dbReference type="RefSeq" id="XP_008865525.1">
    <property type="nucleotide sequence ID" value="XM_008867303.1"/>
</dbReference>
<sequence>MTQAAVLDDDSWISKSNWHRIDGMTGSDQDKLSLRYLDEFVGDLTCSAQMLAWGLFPDAKEVTETMGVFNAIRKLGLHEKDTATPDGMLDGIVVVGDGVTPRTAAMFAYRTKGWTCYSVDPIMKVSTDHDKVPWDGVLANVVSVCDKIENIRIRLRKAIVVLVHAHVTIEQAMCAIDATEIIAVLTLPCCNWYGRQEQCFGRQPDLVYDDLSILSVHREVRLWMTRPGKLHAAKLVSLGGCVEKAYKPPVVKDSTVASDFLALVLQQSAPSAPSTVEHMAAFCAQHFQRDWRVGVIGRQDELVHALSRLGFTAIDSIEAEDDISTLTWHVLLDCGNLHRALNRTDKTKSGNLVGHLCQRWQTWLVDAPGAAVVILSSRRMLRSRKFLNRTTLHWASVTSISLSDPPNFIYVCQTKRNEVQATQDSSIHHTIDRVAAVLAVQFDEAPAMPVHASGAVSRIQALHGNLSFVDLQSADGTTTHVLLQERSLPQDPTCLMPRSLVQVLQLGDMLQVMGTPEPTKKGSNVVVASAVRVFKIKSRDTLVYYN</sequence>
<evidence type="ECO:0000313" key="1">
    <source>
        <dbReference type="EMBL" id="ETW05748.1"/>
    </source>
</evidence>
<dbReference type="VEuPathDB" id="FungiDB:H310_03442"/>
<dbReference type="Gene3D" id="2.40.50.140">
    <property type="entry name" value="Nucleic acid-binding proteins"/>
    <property type="match status" value="1"/>
</dbReference>
<name>A0A024UJE2_9STRA</name>
<dbReference type="InterPro" id="IPR012340">
    <property type="entry name" value="NA-bd_OB-fold"/>
</dbReference>
<gene>
    <name evidence="1" type="ORF">H310_03442</name>
</gene>
<dbReference type="OrthoDB" id="9992337at2759"/>
<dbReference type="eggNOG" id="ENOG502S407">
    <property type="taxonomic scope" value="Eukaryota"/>
</dbReference>